<dbReference type="Gene3D" id="3.50.50.60">
    <property type="entry name" value="FAD/NAD(P)-binding domain"/>
    <property type="match status" value="1"/>
</dbReference>
<keyword evidence="3" id="KW-0274">FAD</keyword>
<keyword evidence="4" id="KW-0560">Oxidoreductase</keyword>
<gene>
    <name evidence="6" type="ORF">GB882_13950</name>
</gene>
<protein>
    <submittedName>
        <fullName evidence="6">FAD-dependent oxidoreductase</fullName>
    </submittedName>
</protein>
<dbReference type="InterPro" id="IPR036188">
    <property type="entry name" value="FAD/NAD-bd_sf"/>
</dbReference>
<dbReference type="Pfam" id="PF01266">
    <property type="entry name" value="DAO"/>
    <property type="match status" value="1"/>
</dbReference>
<evidence type="ECO:0000256" key="1">
    <source>
        <dbReference type="ARBA" id="ARBA00001974"/>
    </source>
</evidence>
<keyword evidence="2" id="KW-0285">Flavoprotein</keyword>
<evidence type="ECO:0000256" key="3">
    <source>
        <dbReference type="ARBA" id="ARBA00022827"/>
    </source>
</evidence>
<organism evidence="6 7">
    <name type="scientific">Georgenia ruanii</name>
    <dbReference type="NCBI Taxonomy" id="348442"/>
    <lineage>
        <taxon>Bacteria</taxon>
        <taxon>Bacillati</taxon>
        <taxon>Actinomycetota</taxon>
        <taxon>Actinomycetes</taxon>
        <taxon>Micrococcales</taxon>
        <taxon>Bogoriellaceae</taxon>
        <taxon>Georgenia</taxon>
    </lineage>
</organism>
<proteinExistence type="predicted"/>
<dbReference type="InterPro" id="IPR006076">
    <property type="entry name" value="FAD-dep_OxRdtase"/>
</dbReference>
<reference evidence="6 7" key="1">
    <citation type="submission" date="2019-10" db="EMBL/GenBank/DDBJ databases">
        <title>Georgenia wutianyii sp. nov. and Georgenia yuyongxinii sp. nov. isolated from plateau pika (Ochotona curzoniae) in the Qinghai-Tibet plateau of China.</title>
        <authorList>
            <person name="Tian Z."/>
        </authorList>
    </citation>
    <scope>NUCLEOTIDE SEQUENCE [LARGE SCALE GENOMIC DNA]</scope>
    <source>
        <strain evidence="6 7">JCM 15130</strain>
    </source>
</reference>
<sequence>MGMRSIVVGAGAWGLPAAAELAGRGHEVVLLDRYGVGNPLSSSSGPTRLWRLTHPDPLRVRLARRSVDAMERLAARSGREVFLRRGLLWRDDVSLPAVTSALAAEDVPHEVIEPDDVARLFPGLRPDGRPAVWQAEAGPVLAAESLRAQAELFAAAGGELIVGAVVREVTTTSRGVAVACEDGIILEADTVVLAPGPGAGPLLAGLGVDLPLRPRLEQVVHVGDPAHPHAADDLPCLFDGPRAEEPGLYAMPTPGVGYKLGLDRHLRDLLPGDTDRTPDAALVEEVVARVRRDLTALAPQALEAQVCSWTLSPDGRFILDTLPGGVVVACGDSGEGFKFSALMGPMLADLAEGRTPDDDVASFSLARFAAGAEMREHVLGR</sequence>
<dbReference type="InterPro" id="IPR045170">
    <property type="entry name" value="MTOX"/>
</dbReference>
<dbReference type="SUPFAM" id="SSF51905">
    <property type="entry name" value="FAD/NAD(P)-binding domain"/>
    <property type="match status" value="1"/>
</dbReference>
<comment type="cofactor">
    <cofactor evidence="1">
        <name>FAD</name>
        <dbReference type="ChEBI" id="CHEBI:57692"/>
    </cofactor>
</comment>
<dbReference type="GO" id="GO:0050660">
    <property type="term" value="F:flavin adenine dinucleotide binding"/>
    <property type="evidence" value="ECO:0007669"/>
    <property type="project" value="InterPro"/>
</dbReference>
<dbReference type="OrthoDB" id="1145at2"/>
<evidence type="ECO:0000256" key="2">
    <source>
        <dbReference type="ARBA" id="ARBA00022630"/>
    </source>
</evidence>
<dbReference type="PANTHER" id="PTHR10961:SF7">
    <property type="entry name" value="FAD DEPENDENT OXIDOREDUCTASE DOMAIN-CONTAINING PROTEIN"/>
    <property type="match status" value="1"/>
</dbReference>
<keyword evidence="7" id="KW-1185">Reference proteome</keyword>
<feature type="domain" description="FAD dependent oxidoreductase" evidence="5">
    <location>
        <begin position="6"/>
        <end position="350"/>
    </location>
</feature>
<dbReference type="Proteomes" id="UP000429644">
    <property type="component" value="Unassembled WGS sequence"/>
</dbReference>
<dbReference type="AlphaFoldDB" id="A0A7J9UYR4"/>
<evidence type="ECO:0000259" key="5">
    <source>
        <dbReference type="Pfam" id="PF01266"/>
    </source>
</evidence>
<dbReference type="EMBL" id="WHPD01003010">
    <property type="protein sequence ID" value="MPV89775.1"/>
    <property type="molecule type" value="Genomic_DNA"/>
</dbReference>
<dbReference type="PANTHER" id="PTHR10961">
    <property type="entry name" value="PEROXISOMAL SARCOSINE OXIDASE"/>
    <property type="match status" value="1"/>
</dbReference>
<evidence type="ECO:0000313" key="6">
    <source>
        <dbReference type="EMBL" id="MPV89775.1"/>
    </source>
</evidence>
<evidence type="ECO:0000256" key="4">
    <source>
        <dbReference type="ARBA" id="ARBA00023002"/>
    </source>
</evidence>
<name>A0A7J9UYR4_9MICO</name>
<dbReference type="GO" id="GO:0008115">
    <property type="term" value="F:sarcosine oxidase activity"/>
    <property type="evidence" value="ECO:0007669"/>
    <property type="project" value="TreeGrafter"/>
</dbReference>
<dbReference type="Gene3D" id="3.30.9.10">
    <property type="entry name" value="D-Amino Acid Oxidase, subunit A, domain 2"/>
    <property type="match status" value="1"/>
</dbReference>
<accession>A0A7J9UYR4</accession>
<evidence type="ECO:0000313" key="7">
    <source>
        <dbReference type="Proteomes" id="UP000429644"/>
    </source>
</evidence>
<comment type="caution">
    <text evidence="6">The sequence shown here is derived from an EMBL/GenBank/DDBJ whole genome shotgun (WGS) entry which is preliminary data.</text>
</comment>